<dbReference type="HAMAP" id="MF_01808">
    <property type="entry name" value="Recomb_XerC_XerD"/>
    <property type="match status" value="1"/>
</dbReference>
<dbReference type="InterPro" id="IPR023009">
    <property type="entry name" value="Tyrosine_recombinase_XerC/XerD"/>
</dbReference>
<dbReference type="RefSeq" id="WP_189628660.1">
    <property type="nucleotide sequence ID" value="NZ_BNAG01000001.1"/>
</dbReference>
<dbReference type="PROSITE" id="PS51900">
    <property type="entry name" value="CB"/>
    <property type="match status" value="1"/>
</dbReference>
<keyword evidence="7 9" id="KW-0233">DNA recombination</keyword>
<evidence type="ECO:0000256" key="8">
    <source>
        <dbReference type="ARBA" id="ARBA00023306"/>
    </source>
</evidence>
<dbReference type="InterPro" id="IPR002104">
    <property type="entry name" value="Integrase_catalytic"/>
</dbReference>
<dbReference type="PANTHER" id="PTHR30349">
    <property type="entry name" value="PHAGE INTEGRASE-RELATED"/>
    <property type="match status" value="1"/>
</dbReference>
<protein>
    <recommendedName>
        <fullName evidence="9">Tyrosine recombinase XerC</fullName>
    </recommendedName>
</protein>
<feature type="active site" evidence="9">
    <location>
        <position position="265"/>
    </location>
</feature>
<sequence>MVDSFLRYISYEKRYSQHTVKSYQNDLKQFEFFCQSKFKVQNITEANQLMIRAWVLSLMDGGTSPRSVNRKIASLKSFYKYLLKRDTISQDPTVKIKSLKVKKELPGFANEEEFSDFLNRLVFDDSLEGQMEQLLLELLYGTGIRLSELLGLRVSDFNPGQSTIKVLGKRNKERIIPISRSLNSLLKNYITEKNHAFSHDSDSFLIVNKNGGQAYPMLVYRIVKKYLSQVQSLDKKSPHALRHTFATHLLNKGADLNAVKDLLGHSSLAATQVYTHNSLDKLKSVFDQAHPKA</sequence>
<name>A0ABQ3I0W3_9BACT</name>
<keyword evidence="6 9" id="KW-0238">DNA-binding</keyword>
<dbReference type="Pfam" id="PF02899">
    <property type="entry name" value="Phage_int_SAM_1"/>
    <property type="match status" value="1"/>
</dbReference>
<feature type="domain" description="Tyr recombinase" evidence="10">
    <location>
        <begin position="104"/>
        <end position="287"/>
    </location>
</feature>
<evidence type="ECO:0000256" key="7">
    <source>
        <dbReference type="ARBA" id="ARBA00023172"/>
    </source>
</evidence>
<feature type="active site" description="O-(3'-phospho-DNA)-tyrosine intermediate" evidence="9">
    <location>
        <position position="274"/>
    </location>
</feature>
<dbReference type="InterPro" id="IPR013762">
    <property type="entry name" value="Integrase-like_cat_sf"/>
</dbReference>
<keyword evidence="2 9" id="KW-0963">Cytoplasm</keyword>
<keyword evidence="5 9" id="KW-0229">DNA integration</keyword>
<evidence type="ECO:0000256" key="5">
    <source>
        <dbReference type="ARBA" id="ARBA00022908"/>
    </source>
</evidence>
<dbReference type="InterPro" id="IPR011010">
    <property type="entry name" value="DNA_brk_join_enz"/>
</dbReference>
<evidence type="ECO:0000259" key="11">
    <source>
        <dbReference type="PROSITE" id="PS51900"/>
    </source>
</evidence>
<proteinExistence type="inferred from homology"/>
<gene>
    <name evidence="9 12" type="primary">xerC</name>
    <name evidence="12" type="ORF">GCM10011340_05570</name>
</gene>
<feature type="active site" evidence="9">
    <location>
        <position position="145"/>
    </location>
</feature>
<dbReference type="SUPFAM" id="SSF56349">
    <property type="entry name" value="DNA breaking-rejoining enzymes"/>
    <property type="match status" value="1"/>
</dbReference>
<dbReference type="Gene3D" id="1.10.443.10">
    <property type="entry name" value="Intergrase catalytic core"/>
    <property type="match status" value="1"/>
</dbReference>
<evidence type="ECO:0000256" key="3">
    <source>
        <dbReference type="ARBA" id="ARBA00022618"/>
    </source>
</evidence>
<comment type="subunit">
    <text evidence="9">Forms a cyclic heterotetrameric complex composed of two molecules of XerC and two molecules of XerD.</text>
</comment>
<keyword evidence="3 9" id="KW-0132">Cell division</keyword>
<keyword evidence="13" id="KW-1185">Reference proteome</keyword>
<dbReference type="EMBL" id="BNAG01000001">
    <property type="protein sequence ID" value="GHE53929.1"/>
    <property type="molecule type" value="Genomic_DNA"/>
</dbReference>
<evidence type="ECO:0000313" key="13">
    <source>
        <dbReference type="Proteomes" id="UP000658258"/>
    </source>
</evidence>
<organism evidence="12 13">
    <name type="scientific">Roseivirga thermotolerans</name>
    <dbReference type="NCBI Taxonomy" id="1758176"/>
    <lineage>
        <taxon>Bacteria</taxon>
        <taxon>Pseudomonadati</taxon>
        <taxon>Bacteroidota</taxon>
        <taxon>Cytophagia</taxon>
        <taxon>Cytophagales</taxon>
        <taxon>Roseivirgaceae</taxon>
        <taxon>Roseivirga</taxon>
    </lineage>
</organism>
<comment type="function">
    <text evidence="9">Site-specific tyrosine recombinase, which acts by catalyzing the cutting and rejoining of the recombining DNA molecules. The XerC-XerD complex is essential to convert dimers of the bacterial chromosome into monomers to permit their segregation at cell division. It also contributes to the segregational stability of plasmids.</text>
</comment>
<evidence type="ECO:0000259" key="10">
    <source>
        <dbReference type="PROSITE" id="PS51898"/>
    </source>
</evidence>
<evidence type="ECO:0000256" key="4">
    <source>
        <dbReference type="ARBA" id="ARBA00022829"/>
    </source>
</evidence>
<dbReference type="InterPro" id="IPR004107">
    <property type="entry name" value="Integrase_SAM-like_N"/>
</dbReference>
<dbReference type="PANTHER" id="PTHR30349:SF77">
    <property type="entry name" value="TYROSINE RECOMBINASE XERC"/>
    <property type="match status" value="1"/>
</dbReference>
<evidence type="ECO:0000256" key="1">
    <source>
        <dbReference type="ARBA" id="ARBA00004496"/>
    </source>
</evidence>
<dbReference type="Pfam" id="PF00589">
    <property type="entry name" value="Phage_integrase"/>
    <property type="match status" value="1"/>
</dbReference>
<comment type="subcellular location">
    <subcellularLocation>
        <location evidence="1 9">Cytoplasm</location>
    </subcellularLocation>
</comment>
<evidence type="ECO:0000256" key="2">
    <source>
        <dbReference type="ARBA" id="ARBA00022490"/>
    </source>
</evidence>
<accession>A0ABQ3I0W3</accession>
<feature type="active site" evidence="9">
    <location>
        <position position="169"/>
    </location>
</feature>
<evidence type="ECO:0000313" key="12">
    <source>
        <dbReference type="EMBL" id="GHE53929.1"/>
    </source>
</evidence>
<dbReference type="InterPro" id="IPR010998">
    <property type="entry name" value="Integrase_recombinase_N"/>
</dbReference>
<evidence type="ECO:0000256" key="9">
    <source>
        <dbReference type="HAMAP-Rule" id="MF_01808"/>
    </source>
</evidence>
<comment type="similarity">
    <text evidence="9">Belongs to the 'phage' integrase family. XerC subfamily.</text>
</comment>
<keyword evidence="8 9" id="KW-0131">Cell cycle</keyword>
<dbReference type="InterPro" id="IPR044068">
    <property type="entry name" value="CB"/>
</dbReference>
<keyword evidence="4 9" id="KW-0159">Chromosome partition</keyword>
<dbReference type="Proteomes" id="UP000658258">
    <property type="component" value="Unassembled WGS sequence"/>
</dbReference>
<feature type="domain" description="Core-binding (CB)" evidence="11">
    <location>
        <begin position="1"/>
        <end position="83"/>
    </location>
</feature>
<dbReference type="Gene3D" id="1.10.150.130">
    <property type="match status" value="1"/>
</dbReference>
<reference evidence="13" key="1">
    <citation type="journal article" date="2019" name="Int. J. Syst. Evol. Microbiol.">
        <title>The Global Catalogue of Microorganisms (GCM) 10K type strain sequencing project: providing services to taxonomists for standard genome sequencing and annotation.</title>
        <authorList>
            <consortium name="The Broad Institute Genomics Platform"/>
            <consortium name="The Broad Institute Genome Sequencing Center for Infectious Disease"/>
            <person name="Wu L."/>
            <person name="Ma J."/>
        </authorList>
    </citation>
    <scope>NUCLEOTIDE SEQUENCE [LARGE SCALE GENOMIC DNA]</scope>
    <source>
        <strain evidence="13">CGMCC 1.15111</strain>
    </source>
</reference>
<dbReference type="InterPro" id="IPR050090">
    <property type="entry name" value="Tyrosine_recombinase_XerCD"/>
</dbReference>
<feature type="active site" evidence="9">
    <location>
        <position position="242"/>
    </location>
</feature>
<evidence type="ECO:0000256" key="6">
    <source>
        <dbReference type="ARBA" id="ARBA00023125"/>
    </source>
</evidence>
<feature type="active site" evidence="9">
    <location>
        <position position="239"/>
    </location>
</feature>
<comment type="caution">
    <text evidence="12">The sequence shown here is derived from an EMBL/GenBank/DDBJ whole genome shotgun (WGS) entry which is preliminary data.</text>
</comment>
<dbReference type="PROSITE" id="PS51898">
    <property type="entry name" value="TYR_RECOMBINASE"/>
    <property type="match status" value="1"/>
</dbReference>